<feature type="domain" description="Wall-associated receptor kinase galacturonan-binding" evidence="4">
    <location>
        <begin position="28"/>
        <end position="80"/>
    </location>
</feature>
<keyword evidence="2 3" id="KW-0732">Signal</keyword>
<dbReference type="GO" id="GO:0030247">
    <property type="term" value="F:polysaccharide binding"/>
    <property type="evidence" value="ECO:0007669"/>
    <property type="project" value="InterPro"/>
</dbReference>
<dbReference type="PANTHER" id="PTHR33491">
    <property type="entry name" value="OSJNBA0016N04.9 PROTEIN"/>
    <property type="match status" value="1"/>
</dbReference>
<organism evidence="5 6">
    <name type="scientific">Hevea brasiliensis</name>
    <name type="common">Para rubber tree</name>
    <name type="synonym">Siphonia brasiliensis</name>
    <dbReference type="NCBI Taxonomy" id="3981"/>
    <lineage>
        <taxon>Eukaryota</taxon>
        <taxon>Viridiplantae</taxon>
        <taxon>Streptophyta</taxon>
        <taxon>Embryophyta</taxon>
        <taxon>Tracheophyta</taxon>
        <taxon>Spermatophyta</taxon>
        <taxon>Magnoliopsida</taxon>
        <taxon>eudicotyledons</taxon>
        <taxon>Gunneridae</taxon>
        <taxon>Pentapetalae</taxon>
        <taxon>rosids</taxon>
        <taxon>fabids</taxon>
        <taxon>Malpighiales</taxon>
        <taxon>Euphorbiaceae</taxon>
        <taxon>Crotonoideae</taxon>
        <taxon>Micrandreae</taxon>
        <taxon>Hevea</taxon>
    </lineage>
</organism>
<evidence type="ECO:0000256" key="1">
    <source>
        <dbReference type="ARBA" id="ARBA00004167"/>
    </source>
</evidence>
<protein>
    <recommendedName>
        <fullName evidence="4">Wall-associated receptor kinase galacturonan-binding domain-containing protein</fullName>
    </recommendedName>
</protein>
<feature type="signal peptide" evidence="3">
    <location>
        <begin position="1"/>
        <end position="22"/>
    </location>
</feature>
<dbReference type="Proteomes" id="UP000467840">
    <property type="component" value="Chromosome 2"/>
</dbReference>
<evidence type="ECO:0000259" key="4">
    <source>
        <dbReference type="Pfam" id="PF13947"/>
    </source>
</evidence>
<accession>A0A6A6KTA5</accession>
<dbReference type="AlphaFoldDB" id="A0A6A6KTA5"/>
<evidence type="ECO:0000256" key="2">
    <source>
        <dbReference type="ARBA" id="ARBA00022729"/>
    </source>
</evidence>
<name>A0A6A6KTA5_HEVBR</name>
<dbReference type="GO" id="GO:0016020">
    <property type="term" value="C:membrane"/>
    <property type="evidence" value="ECO:0007669"/>
    <property type="project" value="UniProtKB-SubCell"/>
</dbReference>
<feature type="chain" id="PRO_5025430580" description="Wall-associated receptor kinase galacturonan-binding domain-containing protein" evidence="3">
    <location>
        <begin position="23"/>
        <end position="319"/>
    </location>
</feature>
<keyword evidence="6" id="KW-1185">Reference proteome</keyword>
<evidence type="ECO:0000256" key="3">
    <source>
        <dbReference type="SAM" id="SignalP"/>
    </source>
</evidence>
<comment type="caution">
    <text evidence="5">The sequence shown here is derived from an EMBL/GenBank/DDBJ whole genome shotgun (WGS) entry which is preliminary data.</text>
</comment>
<sequence>MGFLALLMFVVLISSIVAPAATQNRSRCSDPCGNLTIPYPFGFDGCYLSPEFLITCNDSFSPPQPFLRKSNIKVTNITLYGKLEIATVAARDCYNQSGAYQGETYELGLSNFTISKSQNKFTVIGCDSYAYLRGFRSEKYYGSGCMSVCSKREFVDENSCSGSGCCQIEIPDGLDSSYITAYSFNNHTNVSNFNPCTYAFIVEDSKFNFSFKYLQNISNTTEFPMVLDWSIKYNTSACKDHAQSYQPPNNISGIFVNARRVTRGTRTLDAKISMNAKMKMTAQINALTRLEAIHVLARRDTMEMEEREEKVAPQSIVTC</sequence>
<dbReference type="EMBL" id="JAAGAX010000015">
    <property type="protein sequence ID" value="KAF2291296.1"/>
    <property type="molecule type" value="Genomic_DNA"/>
</dbReference>
<dbReference type="Pfam" id="PF13947">
    <property type="entry name" value="GUB_WAK_bind"/>
    <property type="match status" value="1"/>
</dbReference>
<evidence type="ECO:0000313" key="5">
    <source>
        <dbReference type="EMBL" id="KAF2291296.1"/>
    </source>
</evidence>
<reference evidence="5 6" key="1">
    <citation type="journal article" date="2020" name="Mol. Plant">
        <title>The Chromosome-Based Rubber Tree Genome Provides New Insights into Spurge Genome Evolution and Rubber Biosynthesis.</title>
        <authorList>
            <person name="Liu J."/>
            <person name="Shi C."/>
            <person name="Shi C.C."/>
            <person name="Li W."/>
            <person name="Zhang Q.J."/>
            <person name="Zhang Y."/>
            <person name="Li K."/>
            <person name="Lu H.F."/>
            <person name="Shi C."/>
            <person name="Zhu S.T."/>
            <person name="Xiao Z.Y."/>
            <person name="Nan H."/>
            <person name="Yue Y."/>
            <person name="Zhu X.G."/>
            <person name="Wu Y."/>
            <person name="Hong X.N."/>
            <person name="Fan G.Y."/>
            <person name="Tong Y."/>
            <person name="Zhang D."/>
            <person name="Mao C.L."/>
            <person name="Liu Y.L."/>
            <person name="Hao S.J."/>
            <person name="Liu W.Q."/>
            <person name="Lv M.Q."/>
            <person name="Zhang H.B."/>
            <person name="Liu Y."/>
            <person name="Hu-Tang G.R."/>
            <person name="Wang J.P."/>
            <person name="Wang J.H."/>
            <person name="Sun Y.H."/>
            <person name="Ni S.B."/>
            <person name="Chen W.B."/>
            <person name="Zhang X.C."/>
            <person name="Jiao Y.N."/>
            <person name="Eichler E.E."/>
            <person name="Li G.H."/>
            <person name="Liu X."/>
            <person name="Gao L.Z."/>
        </authorList>
    </citation>
    <scope>NUCLEOTIDE SEQUENCE [LARGE SCALE GENOMIC DNA]</scope>
    <source>
        <strain evidence="6">cv. GT1</strain>
        <tissue evidence="5">Leaf</tissue>
    </source>
</reference>
<proteinExistence type="predicted"/>
<evidence type="ECO:0000313" key="6">
    <source>
        <dbReference type="Proteomes" id="UP000467840"/>
    </source>
</evidence>
<comment type="subcellular location">
    <subcellularLocation>
        <location evidence="1">Membrane</location>
        <topology evidence="1">Single-pass membrane protein</topology>
    </subcellularLocation>
</comment>
<dbReference type="InterPro" id="IPR025287">
    <property type="entry name" value="WAK_GUB"/>
</dbReference>
<gene>
    <name evidence="5" type="ORF">GH714_022315</name>
</gene>